<evidence type="ECO:0000313" key="2">
    <source>
        <dbReference type="Proteomes" id="UP000050525"/>
    </source>
</evidence>
<evidence type="ECO:0000313" key="1">
    <source>
        <dbReference type="EMBL" id="KYO22523.1"/>
    </source>
</evidence>
<protein>
    <submittedName>
        <fullName evidence="1">Uncharacterized protein</fullName>
    </submittedName>
</protein>
<name>A0A151MDF5_ALLMI</name>
<dbReference type="AlphaFoldDB" id="A0A151MDF5"/>
<keyword evidence="2" id="KW-1185">Reference proteome</keyword>
<gene>
    <name evidence="1" type="ORF">Y1Q_0003074</name>
</gene>
<sequence>MVLDVEPPAGWSLQNFTQIGLKISPIPELLLNSYLAVRWQQGLHKLEMHGKNEQYTTSPGRVKSSAGRRETVVQRFGNVQRFG</sequence>
<dbReference type="EMBL" id="AKHW03006231">
    <property type="protein sequence ID" value="KYO22523.1"/>
    <property type="molecule type" value="Genomic_DNA"/>
</dbReference>
<accession>A0A151MDF5</accession>
<dbReference type="Proteomes" id="UP000050525">
    <property type="component" value="Unassembled WGS sequence"/>
</dbReference>
<reference evidence="1 2" key="1">
    <citation type="journal article" date="2012" name="Genome Biol.">
        <title>Sequencing three crocodilian genomes to illuminate the evolution of archosaurs and amniotes.</title>
        <authorList>
            <person name="St John J.A."/>
            <person name="Braun E.L."/>
            <person name="Isberg S.R."/>
            <person name="Miles L.G."/>
            <person name="Chong A.Y."/>
            <person name="Gongora J."/>
            <person name="Dalzell P."/>
            <person name="Moran C."/>
            <person name="Bed'hom B."/>
            <person name="Abzhanov A."/>
            <person name="Burgess S.C."/>
            <person name="Cooksey A.M."/>
            <person name="Castoe T.A."/>
            <person name="Crawford N.G."/>
            <person name="Densmore L.D."/>
            <person name="Drew J.C."/>
            <person name="Edwards S.V."/>
            <person name="Faircloth B.C."/>
            <person name="Fujita M.K."/>
            <person name="Greenwold M.J."/>
            <person name="Hoffmann F.G."/>
            <person name="Howard J.M."/>
            <person name="Iguchi T."/>
            <person name="Janes D.E."/>
            <person name="Khan S.Y."/>
            <person name="Kohno S."/>
            <person name="de Koning A.J."/>
            <person name="Lance S.L."/>
            <person name="McCarthy F.M."/>
            <person name="McCormack J.E."/>
            <person name="Merchant M.E."/>
            <person name="Peterson D.G."/>
            <person name="Pollock D.D."/>
            <person name="Pourmand N."/>
            <person name="Raney B.J."/>
            <person name="Roessler K.A."/>
            <person name="Sanford J.R."/>
            <person name="Sawyer R.H."/>
            <person name="Schmidt C.J."/>
            <person name="Triplett E.W."/>
            <person name="Tuberville T.D."/>
            <person name="Venegas-Anaya M."/>
            <person name="Howard J.T."/>
            <person name="Jarvis E.D."/>
            <person name="Guillette L.J.Jr."/>
            <person name="Glenn T.C."/>
            <person name="Green R.E."/>
            <person name="Ray D.A."/>
        </authorList>
    </citation>
    <scope>NUCLEOTIDE SEQUENCE [LARGE SCALE GENOMIC DNA]</scope>
    <source>
        <strain evidence="1">KSC_2009_1</strain>
    </source>
</reference>
<comment type="caution">
    <text evidence="1">The sequence shown here is derived from an EMBL/GenBank/DDBJ whole genome shotgun (WGS) entry which is preliminary data.</text>
</comment>
<proteinExistence type="predicted"/>
<organism evidence="1 2">
    <name type="scientific">Alligator mississippiensis</name>
    <name type="common">American alligator</name>
    <dbReference type="NCBI Taxonomy" id="8496"/>
    <lineage>
        <taxon>Eukaryota</taxon>
        <taxon>Metazoa</taxon>
        <taxon>Chordata</taxon>
        <taxon>Craniata</taxon>
        <taxon>Vertebrata</taxon>
        <taxon>Euteleostomi</taxon>
        <taxon>Archelosauria</taxon>
        <taxon>Archosauria</taxon>
        <taxon>Crocodylia</taxon>
        <taxon>Alligatoridae</taxon>
        <taxon>Alligatorinae</taxon>
        <taxon>Alligator</taxon>
    </lineage>
</organism>